<keyword evidence="4 7" id="KW-0067">ATP-binding</keyword>
<dbReference type="AlphaFoldDB" id="A0A8S1J8V0"/>
<dbReference type="GO" id="GO:0005524">
    <property type="term" value="F:ATP binding"/>
    <property type="evidence" value="ECO:0007669"/>
    <property type="project" value="UniProtKB-UniRule"/>
</dbReference>
<feature type="compositionally biased region" description="Low complexity" evidence="9">
    <location>
        <begin position="996"/>
        <end position="1006"/>
    </location>
</feature>
<feature type="compositionally biased region" description="Low complexity" evidence="9">
    <location>
        <begin position="769"/>
        <end position="784"/>
    </location>
</feature>
<comment type="caution">
    <text evidence="11">The sequence shown here is derived from an EMBL/GenBank/DDBJ whole genome shotgun (WGS) entry which is preliminary data.</text>
</comment>
<feature type="compositionally biased region" description="Polar residues" evidence="9">
    <location>
        <begin position="785"/>
        <end position="794"/>
    </location>
</feature>
<evidence type="ECO:0000256" key="1">
    <source>
        <dbReference type="ARBA" id="ARBA00004496"/>
    </source>
</evidence>
<dbReference type="Pfam" id="PF00225">
    <property type="entry name" value="Kinesin"/>
    <property type="match status" value="1"/>
</dbReference>
<feature type="region of interest" description="Disordered" evidence="9">
    <location>
        <begin position="422"/>
        <end position="441"/>
    </location>
</feature>
<dbReference type="SMART" id="SM00129">
    <property type="entry name" value="KISc"/>
    <property type="match status" value="1"/>
</dbReference>
<keyword evidence="12" id="KW-1185">Reference proteome</keyword>
<comment type="subcellular location">
    <subcellularLocation>
        <location evidence="1">Cytoplasm</location>
    </subcellularLocation>
</comment>
<dbReference type="GO" id="GO:0051231">
    <property type="term" value="P:spindle elongation"/>
    <property type="evidence" value="ECO:0007669"/>
    <property type="project" value="TreeGrafter"/>
</dbReference>
<evidence type="ECO:0000313" key="11">
    <source>
        <dbReference type="EMBL" id="CAD7702512.1"/>
    </source>
</evidence>
<dbReference type="CDD" id="cd00106">
    <property type="entry name" value="KISc"/>
    <property type="match status" value="1"/>
</dbReference>
<dbReference type="PRINTS" id="PR00380">
    <property type="entry name" value="KINESINHEAVY"/>
</dbReference>
<dbReference type="GO" id="GO:0005737">
    <property type="term" value="C:cytoplasm"/>
    <property type="evidence" value="ECO:0007669"/>
    <property type="project" value="UniProtKB-SubCell"/>
</dbReference>
<dbReference type="Gene3D" id="3.40.850.10">
    <property type="entry name" value="Kinesin motor domain"/>
    <property type="match status" value="1"/>
</dbReference>
<evidence type="ECO:0000256" key="6">
    <source>
        <dbReference type="ARBA" id="ARBA00023175"/>
    </source>
</evidence>
<dbReference type="GO" id="GO:0008017">
    <property type="term" value="F:microtubule binding"/>
    <property type="evidence" value="ECO:0007669"/>
    <property type="project" value="InterPro"/>
</dbReference>
<dbReference type="InterPro" id="IPR027640">
    <property type="entry name" value="Kinesin-like_fam"/>
</dbReference>
<dbReference type="PROSITE" id="PS50067">
    <property type="entry name" value="KINESIN_MOTOR_2"/>
    <property type="match status" value="1"/>
</dbReference>
<feature type="region of interest" description="Disordered" evidence="9">
    <location>
        <begin position="915"/>
        <end position="968"/>
    </location>
</feature>
<evidence type="ECO:0000256" key="2">
    <source>
        <dbReference type="ARBA" id="ARBA00022490"/>
    </source>
</evidence>
<dbReference type="OrthoDB" id="3176171at2759"/>
<dbReference type="GO" id="GO:0007052">
    <property type="term" value="P:mitotic spindle organization"/>
    <property type="evidence" value="ECO:0007669"/>
    <property type="project" value="TreeGrafter"/>
</dbReference>
<evidence type="ECO:0000256" key="5">
    <source>
        <dbReference type="ARBA" id="ARBA00023054"/>
    </source>
</evidence>
<evidence type="ECO:0000313" key="12">
    <source>
        <dbReference type="Proteomes" id="UP000708148"/>
    </source>
</evidence>
<dbReference type="EMBL" id="CAJHUC010001859">
    <property type="protein sequence ID" value="CAD7702512.1"/>
    <property type="molecule type" value="Genomic_DNA"/>
</dbReference>
<feature type="coiled-coil region" evidence="8">
    <location>
        <begin position="505"/>
        <end position="628"/>
    </location>
</feature>
<dbReference type="Proteomes" id="UP000708148">
    <property type="component" value="Unassembled WGS sequence"/>
</dbReference>
<dbReference type="InterPro" id="IPR019821">
    <property type="entry name" value="Kinesin_motor_CS"/>
</dbReference>
<gene>
    <name evidence="11" type="ORF">OSTQU699_LOCUS7869</name>
</gene>
<feature type="binding site" evidence="7">
    <location>
        <begin position="92"/>
        <end position="99"/>
    </location>
    <ligand>
        <name>ATP</name>
        <dbReference type="ChEBI" id="CHEBI:30616"/>
    </ligand>
</feature>
<evidence type="ECO:0000256" key="7">
    <source>
        <dbReference type="PROSITE-ProRule" id="PRU00283"/>
    </source>
</evidence>
<evidence type="ECO:0000256" key="4">
    <source>
        <dbReference type="ARBA" id="ARBA00022840"/>
    </source>
</evidence>
<dbReference type="PANTHER" id="PTHR47969">
    <property type="entry name" value="CHROMOSOME-ASSOCIATED KINESIN KIF4A-RELATED"/>
    <property type="match status" value="1"/>
</dbReference>
<dbReference type="GO" id="GO:0003777">
    <property type="term" value="F:microtubule motor activity"/>
    <property type="evidence" value="ECO:0007669"/>
    <property type="project" value="InterPro"/>
</dbReference>
<feature type="region of interest" description="Disordered" evidence="9">
    <location>
        <begin position="769"/>
        <end position="835"/>
    </location>
</feature>
<keyword evidence="2" id="KW-0963">Cytoplasm</keyword>
<dbReference type="InterPro" id="IPR036961">
    <property type="entry name" value="Kinesin_motor_dom_sf"/>
</dbReference>
<comment type="similarity">
    <text evidence="7">Belongs to the TRAFAC class myosin-kinesin ATPase superfamily. Kinesin family.</text>
</comment>
<dbReference type="GO" id="GO:0005875">
    <property type="term" value="C:microtubule associated complex"/>
    <property type="evidence" value="ECO:0007669"/>
    <property type="project" value="TreeGrafter"/>
</dbReference>
<sequence>MAGDGPPPPPPKRMHLRVCVRLRPISPDDSPLVETENRLLRIRDPHRGHASEFVFDQLFPSSAGQEFVYQAVGAPLVEHVLGGYNACVFAYGQTGSGKTHSMFGGPGGEWGERGLTPRAAEGLLQGAARLDGRGQGRVQMYVSFLEIYLEHVRDLGRAAGALLPSGAWPGGGGRRSRPSSAREDRCEDLDILEDPSGLTFVKDLTHVQVKTVDDVMTVLNAGQALRQTASTAQNDVSSRSHTVFTLTVVQHPDADGPGGGQPFVGKLNLVDLAGSERLNKSHSAGVRLQEAKAINTSLTALGKVVMSLSHEGDHGHVAFRDSRLTRILKDSLNGNSYTTLLANLNPIAENYEECFNTLQFALRCSTIQTVPHINVLTAGTTQDKVIEQLTRKIEDLKEEIERMHAHYQKLIEQIAGPDYTRSLGLLEIGPPGEEQNEQDEGDAYRDAVALPPDLGNTKSRAASAAGTRPVSARDSEGTAATGVRSRRTSRAPRGGMSLQMVENQKAHLMHELERQKSYAKELEEQLRRHRSELDDMRERMFRSEQQQRADNRRLRESLQKAREQALEKGQEGEFNLEEQKRVLGEEINRLEASNEKLRGQLNHFTTYIDELTNDRNRDAAKFKESERRMKEGGEIRYKKMAEQVEKDRAREIESLTQRHSQLLTAKEREASELRTLLEDTTARSTEQVKTLKEEVEYLTLYARRMWHIFEGLCQGRYPVQAARGVRSLRIPAADRPENLDTPRMERLQASVARAGDFILAVEGRGLEQASATAGGDDTATSQAASRNNDSSTPATEEVATDSLPQSVHSSKWKAGAGESEARAAPEEIGDEPPDEEDLLPVVHALQQKIQELEQRGPTEDMRRQIGQEMKDVIEAQLLTEMTSQGTVDYIRSLEAQIARYRVEIQNERRRNFDLQTALRSAQRRTDSARSGPWRGRRDGPQGTAWATPRSRPASSPGKHTGRPATAGPAVLSSGALALRKDRIGSQPGCGFGSRGGQIRSQSGSGSDRAVDCLKFQMWERGGSGALSERSKGGGESSVPGSGVA</sequence>
<organism evidence="11 12">
    <name type="scientific">Ostreobium quekettii</name>
    <dbReference type="NCBI Taxonomy" id="121088"/>
    <lineage>
        <taxon>Eukaryota</taxon>
        <taxon>Viridiplantae</taxon>
        <taxon>Chlorophyta</taxon>
        <taxon>core chlorophytes</taxon>
        <taxon>Ulvophyceae</taxon>
        <taxon>TCBD clade</taxon>
        <taxon>Bryopsidales</taxon>
        <taxon>Ostreobineae</taxon>
        <taxon>Ostreobiaceae</taxon>
        <taxon>Ostreobium</taxon>
    </lineage>
</organism>
<evidence type="ECO:0000259" key="10">
    <source>
        <dbReference type="PROSITE" id="PS50067"/>
    </source>
</evidence>
<dbReference type="InterPro" id="IPR001752">
    <property type="entry name" value="Kinesin_motor_dom"/>
</dbReference>
<evidence type="ECO:0000256" key="9">
    <source>
        <dbReference type="SAM" id="MobiDB-lite"/>
    </source>
</evidence>
<feature type="region of interest" description="Disordered" evidence="9">
    <location>
        <begin position="1021"/>
        <end position="1044"/>
    </location>
</feature>
<dbReference type="GO" id="GO:0007018">
    <property type="term" value="P:microtubule-based movement"/>
    <property type="evidence" value="ECO:0007669"/>
    <property type="project" value="InterPro"/>
</dbReference>
<accession>A0A8S1J8V0</accession>
<name>A0A8S1J8V0_9CHLO</name>
<keyword evidence="5 8" id="KW-0175">Coiled coil</keyword>
<protein>
    <recommendedName>
        <fullName evidence="10">Kinesin motor domain-containing protein</fullName>
    </recommendedName>
</protein>
<reference evidence="11" key="1">
    <citation type="submission" date="2020-12" db="EMBL/GenBank/DDBJ databases">
        <authorList>
            <person name="Iha C."/>
        </authorList>
    </citation>
    <scope>NUCLEOTIDE SEQUENCE</scope>
</reference>
<dbReference type="PANTHER" id="PTHR47969:SF15">
    <property type="entry name" value="CHROMOSOME-ASSOCIATED KINESIN KIF4A-RELATED"/>
    <property type="match status" value="1"/>
</dbReference>
<feature type="region of interest" description="Disordered" evidence="9">
    <location>
        <begin position="984"/>
        <end position="1007"/>
    </location>
</feature>
<feature type="domain" description="Kinesin motor" evidence="10">
    <location>
        <begin position="15"/>
        <end position="367"/>
    </location>
</feature>
<keyword evidence="6 7" id="KW-0505">Motor protein</keyword>
<evidence type="ECO:0000256" key="8">
    <source>
        <dbReference type="SAM" id="Coils"/>
    </source>
</evidence>
<proteinExistence type="inferred from homology"/>
<feature type="coiled-coil region" evidence="8">
    <location>
        <begin position="379"/>
        <end position="413"/>
    </location>
</feature>
<evidence type="ECO:0000256" key="3">
    <source>
        <dbReference type="ARBA" id="ARBA00022741"/>
    </source>
</evidence>
<keyword evidence="3 7" id="KW-0547">Nucleotide-binding</keyword>
<feature type="region of interest" description="Disordered" evidence="9">
    <location>
        <begin position="447"/>
        <end position="497"/>
    </location>
</feature>
<dbReference type="InterPro" id="IPR027417">
    <property type="entry name" value="P-loop_NTPase"/>
</dbReference>
<dbReference type="SUPFAM" id="SSF52540">
    <property type="entry name" value="P-loop containing nucleoside triphosphate hydrolases"/>
    <property type="match status" value="1"/>
</dbReference>
<dbReference type="PROSITE" id="PS00411">
    <property type="entry name" value="KINESIN_MOTOR_1"/>
    <property type="match status" value="1"/>
</dbReference>